<sequence length="335" mass="36632">MLKKAAIIICVVIIGFAGLRQISQSMDQATRYDQQMDAQRQDILSKRQELVDQLQTVEAKPNPSDHDRWLMAHLTKSIEGLDKVIGTVDAGQQRMARQSFRTWAGLGGVFLGLATFALVFAYRPDSQLSAEDRALLQHPLSQTDGIRLDPQSYQSEAAPVSSGANFVTGRIRQQDIATLRIQGGRMMKAFAAAFIMGPVTYLGIDGYYLLTDVLNRGMEAEFSSVLDSLVMMASFGLGAILILNAGGPAITVDRQAQVFRVAGKQSDIPFGDVASLQFNDILVTGKYTHQNHQIQLNLKNGQSLSLLNHAGKEQMQADLIRLARFTGLPIAVPAV</sequence>
<accession>A0A1I4PYT3</accession>
<dbReference type="RefSeq" id="WP_092022258.1">
    <property type="nucleotide sequence ID" value="NZ_FOUE01000003.1"/>
</dbReference>
<gene>
    <name evidence="2" type="ORF">SAMN04487963_2083</name>
</gene>
<dbReference type="AlphaFoldDB" id="A0A1I4PYT3"/>
<dbReference type="STRING" id="488535.SAMN04487963_2083"/>
<evidence type="ECO:0000256" key="1">
    <source>
        <dbReference type="SAM" id="Phobius"/>
    </source>
</evidence>
<protein>
    <submittedName>
        <fullName evidence="2">Uncharacterized protein</fullName>
    </submittedName>
</protein>
<feature type="transmembrane region" description="Helical" evidence="1">
    <location>
        <begin position="103"/>
        <end position="122"/>
    </location>
</feature>
<keyword evidence="1" id="KW-1133">Transmembrane helix</keyword>
<proteinExistence type="predicted"/>
<dbReference type="Proteomes" id="UP000198519">
    <property type="component" value="Unassembled WGS sequence"/>
</dbReference>
<keyword evidence="3" id="KW-1185">Reference proteome</keyword>
<evidence type="ECO:0000313" key="3">
    <source>
        <dbReference type="Proteomes" id="UP000198519"/>
    </source>
</evidence>
<organism evidence="2 3">
    <name type="scientific">Marinobacter zhejiangensis</name>
    <dbReference type="NCBI Taxonomy" id="488535"/>
    <lineage>
        <taxon>Bacteria</taxon>
        <taxon>Pseudomonadati</taxon>
        <taxon>Pseudomonadota</taxon>
        <taxon>Gammaproteobacteria</taxon>
        <taxon>Pseudomonadales</taxon>
        <taxon>Marinobacteraceae</taxon>
        <taxon>Marinobacter</taxon>
    </lineage>
</organism>
<evidence type="ECO:0000313" key="2">
    <source>
        <dbReference type="EMBL" id="SFM32972.1"/>
    </source>
</evidence>
<feature type="transmembrane region" description="Helical" evidence="1">
    <location>
        <begin position="189"/>
        <end position="209"/>
    </location>
</feature>
<dbReference type="EMBL" id="FOUE01000003">
    <property type="protein sequence ID" value="SFM32972.1"/>
    <property type="molecule type" value="Genomic_DNA"/>
</dbReference>
<keyword evidence="1" id="KW-0472">Membrane</keyword>
<feature type="transmembrane region" description="Helical" evidence="1">
    <location>
        <begin position="229"/>
        <end position="250"/>
    </location>
</feature>
<dbReference type="OrthoDB" id="6076702at2"/>
<reference evidence="3" key="1">
    <citation type="submission" date="2016-10" db="EMBL/GenBank/DDBJ databases">
        <authorList>
            <person name="Varghese N."/>
            <person name="Submissions S."/>
        </authorList>
    </citation>
    <scope>NUCLEOTIDE SEQUENCE [LARGE SCALE GENOMIC DNA]</scope>
    <source>
        <strain evidence="3">CGMCC 1.7061</strain>
    </source>
</reference>
<keyword evidence="1" id="KW-0812">Transmembrane</keyword>
<name>A0A1I4PYT3_9GAMM</name>